<accession>A0A917V2R9</accession>
<reference evidence="3 4" key="1">
    <citation type="journal article" date="2014" name="Int. J. Syst. Evol. Microbiol.">
        <title>Complete genome sequence of Corynebacterium casei LMG S-19264T (=DSM 44701T), isolated from a smear-ripened cheese.</title>
        <authorList>
            <consortium name="US DOE Joint Genome Institute (JGI-PGF)"/>
            <person name="Walter F."/>
            <person name="Albersmeier A."/>
            <person name="Kalinowski J."/>
            <person name="Ruckert C."/>
        </authorList>
    </citation>
    <scope>NUCLEOTIDE SEQUENCE [LARGE SCALE GENOMIC DNA]</scope>
    <source>
        <strain evidence="3 4">CGMCC 1.9161</strain>
    </source>
</reference>
<organism evidence="3 4">
    <name type="scientific">Salinarimonas ramus</name>
    <dbReference type="NCBI Taxonomy" id="690164"/>
    <lineage>
        <taxon>Bacteria</taxon>
        <taxon>Pseudomonadati</taxon>
        <taxon>Pseudomonadota</taxon>
        <taxon>Alphaproteobacteria</taxon>
        <taxon>Hyphomicrobiales</taxon>
        <taxon>Salinarimonadaceae</taxon>
        <taxon>Salinarimonas</taxon>
    </lineage>
</organism>
<keyword evidence="2" id="KW-1133">Transmembrane helix</keyword>
<gene>
    <name evidence="3" type="ORF">GCM10011322_09910</name>
</gene>
<keyword evidence="2" id="KW-0812">Transmembrane</keyword>
<sequence length="348" mass="35860">MRRTHTPDPFEEDALDPLDASDPRQTPLDIGHGAPQARVIEPSSVATPALTRDAPLVPVDSAASRALMAVIAILTFLAALCAGAAEIVAANSSAWRASVAREATIQIRPRAQIDIEALVAQAAALARETPGVAAAEPYSAEESAQLLEPWLGAGLDLGELPVPRLVVVRLEPGADPDFTALRAALADIPGASLDDHGQWIARLSAMANTVVAVGVALVVLVLVAAGLAVAFATRGAMAGNREIVEVLHYVGADDGFIAREFQNRFLRMGLKGAAIGGGLAVLLFALFGRLSASWRASPAGDQIEALFGGFEVGWRGAAVIVVIALAVSGVTAIVSGLSVKRMLAGASQ</sequence>
<evidence type="ECO:0000313" key="4">
    <source>
        <dbReference type="Proteomes" id="UP000600449"/>
    </source>
</evidence>
<keyword evidence="4" id="KW-1185">Reference proteome</keyword>
<dbReference type="EMBL" id="BMMF01000003">
    <property type="protein sequence ID" value="GGK25365.1"/>
    <property type="molecule type" value="Genomic_DNA"/>
</dbReference>
<proteinExistence type="predicted"/>
<feature type="transmembrane region" description="Helical" evidence="2">
    <location>
        <begin position="312"/>
        <end position="334"/>
    </location>
</feature>
<dbReference type="GO" id="GO:0032153">
    <property type="term" value="C:cell division site"/>
    <property type="evidence" value="ECO:0007669"/>
    <property type="project" value="TreeGrafter"/>
</dbReference>
<feature type="region of interest" description="Disordered" evidence="1">
    <location>
        <begin position="1"/>
        <end position="34"/>
    </location>
</feature>
<feature type="transmembrane region" description="Helical" evidence="2">
    <location>
        <begin position="66"/>
        <end position="89"/>
    </location>
</feature>
<comment type="caution">
    <text evidence="3">The sequence shown here is derived from an EMBL/GenBank/DDBJ whole genome shotgun (WGS) entry which is preliminary data.</text>
</comment>
<dbReference type="AlphaFoldDB" id="A0A917V2R9"/>
<dbReference type="PANTHER" id="PTHR47755">
    <property type="entry name" value="CELL DIVISION PROTEIN FTSX"/>
    <property type="match status" value="1"/>
</dbReference>
<dbReference type="GO" id="GO:0016020">
    <property type="term" value="C:membrane"/>
    <property type="evidence" value="ECO:0007669"/>
    <property type="project" value="InterPro"/>
</dbReference>
<keyword evidence="3" id="KW-0131">Cell cycle</keyword>
<protein>
    <submittedName>
        <fullName evidence="3">Cell division protein FtsX</fullName>
    </submittedName>
</protein>
<feature type="transmembrane region" description="Helical" evidence="2">
    <location>
        <begin position="210"/>
        <end position="232"/>
    </location>
</feature>
<name>A0A917V2R9_9HYPH</name>
<keyword evidence="3" id="KW-0132">Cell division</keyword>
<evidence type="ECO:0000256" key="2">
    <source>
        <dbReference type="SAM" id="Phobius"/>
    </source>
</evidence>
<dbReference type="InterPro" id="IPR004513">
    <property type="entry name" value="FtsX"/>
</dbReference>
<keyword evidence="2" id="KW-0472">Membrane</keyword>
<dbReference type="RefSeq" id="WP_244645099.1">
    <property type="nucleotide sequence ID" value="NZ_BMMF01000003.1"/>
</dbReference>
<feature type="transmembrane region" description="Helical" evidence="2">
    <location>
        <begin position="272"/>
        <end position="292"/>
    </location>
</feature>
<dbReference type="Proteomes" id="UP000600449">
    <property type="component" value="Unassembled WGS sequence"/>
</dbReference>
<evidence type="ECO:0000313" key="3">
    <source>
        <dbReference type="EMBL" id="GGK25365.1"/>
    </source>
</evidence>
<dbReference type="PANTHER" id="PTHR47755:SF1">
    <property type="entry name" value="CELL DIVISION PROTEIN FTSX"/>
    <property type="match status" value="1"/>
</dbReference>
<dbReference type="GO" id="GO:0051301">
    <property type="term" value="P:cell division"/>
    <property type="evidence" value="ECO:0007669"/>
    <property type="project" value="UniProtKB-KW"/>
</dbReference>
<evidence type="ECO:0000256" key="1">
    <source>
        <dbReference type="SAM" id="MobiDB-lite"/>
    </source>
</evidence>